<keyword evidence="2" id="KW-1185">Reference proteome</keyword>
<accession>A0A8H6IR95</accession>
<protein>
    <submittedName>
        <fullName evidence="1">Uncharacterized protein</fullName>
    </submittedName>
</protein>
<dbReference type="EMBL" id="WIGN01000458">
    <property type="protein sequence ID" value="KAF6792333.1"/>
    <property type="molecule type" value="Genomic_DNA"/>
</dbReference>
<proteinExistence type="predicted"/>
<reference evidence="1 2" key="1">
    <citation type="journal article" date="2020" name="Phytopathology">
        <title>Genome Sequence Resources of Colletotrichum truncatum, C. plurivorum, C. musicola, and C. sojae: Four Species Pathogenic to Soybean (Glycine max).</title>
        <authorList>
            <person name="Rogerio F."/>
            <person name="Boufleur T.R."/>
            <person name="Ciampi-Guillardi M."/>
            <person name="Sukno S.A."/>
            <person name="Thon M.R."/>
            <person name="Massola Junior N.S."/>
            <person name="Baroncelli R."/>
        </authorList>
    </citation>
    <scope>NUCLEOTIDE SEQUENCE [LARGE SCALE GENOMIC DNA]</scope>
    <source>
        <strain evidence="1 2">LFN0009</strain>
    </source>
</reference>
<organism evidence="1 2">
    <name type="scientific">Colletotrichum sojae</name>
    <dbReference type="NCBI Taxonomy" id="2175907"/>
    <lineage>
        <taxon>Eukaryota</taxon>
        <taxon>Fungi</taxon>
        <taxon>Dikarya</taxon>
        <taxon>Ascomycota</taxon>
        <taxon>Pezizomycotina</taxon>
        <taxon>Sordariomycetes</taxon>
        <taxon>Hypocreomycetidae</taxon>
        <taxon>Glomerellales</taxon>
        <taxon>Glomerellaceae</taxon>
        <taxon>Colletotrichum</taxon>
        <taxon>Colletotrichum orchidearum species complex</taxon>
    </lineage>
</organism>
<dbReference type="AlphaFoldDB" id="A0A8H6IR95"/>
<name>A0A8H6IR95_9PEZI</name>
<gene>
    <name evidence="1" type="ORF">CSOJ01_14182</name>
</gene>
<sequence>MRPASRRTRYAQLIDLYPKDFKDTLRAVEGIIPPEDEPDVCLMHAGGTAKRNGKTMPMSSASDAFGNVEKALCPQITITC</sequence>
<evidence type="ECO:0000313" key="1">
    <source>
        <dbReference type="EMBL" id="KAF6792333.1"/>
    </source>
</evidence>
<comment type="caution">
    <text evidence="1">The sequence shown here is derived from an EMBL/GenBank/DDBJ whole genome shotgun (WGS) entry which is preliminary data.</text>
</comment>
<evidence type="ECO:0000313" key="2">
    <source>
        <dbReference type="Proteomes" id="UP000652219"/>
    </source>
</evidence>
<dbReference type="Proteomes" id="UP000652219">
    <property type="component" value="Unassembled WGS sequence"/>
</dbReference>